<dbReference type="HOGENOM" id="CLU_2064957_0_0_1"/>
<evidence type="ECO:0000313" key="3">
    <source>
        <dbReference type="EnsemblPlants" id="KEH38834"/>
    </source>
</evidence>
<name>A0A072V9X7_MEDTR</name>
<organism evidence="2 4">
    <name type="scientific">Medicago truncatula</name>
    <name type="common">Barrel medic</name>
    <name type="synonym">Medicago tribuloides</name>
    <dbReference type="NCBI Taxonomy" id="3880"/>
    <lineage>
        <taxon>Eukaryota</taxon>
        <taxon>Viridiplantae</taxon>
        <taxon>Streptophyta</taxon>
        <taxon>Embryophyta</taxon>
        <taxon>Tracheophyta</taxon>
        <taxon>Spermatophyta</taxon>
        <taxon>Magnoliopsida</taxon>
        <taxon>eudicotyledons</taxon>
        <taxon>Gunneridae</taxon>
        <taxon>Pentapetalae</taxon>
        <taxon>rosids</taxon>
        <taxon>fabids</taxon>
        <taxon>Fabales</taxon>
        <taxon>Fabaceae</taxon>
        <taxon>Papilionoideae</taxon>
        <taxon>50 kb inversion clade</taxon>
        <taxon>NPAAA clade</taxon>
        <taxon>Hologalegina</taxon>
        <taxon>IRL clade</taxon>
        <taxon>Trifolieae</taxon>
        <taxon>Medicago</taxon>
    </lineage>
</organism>
<dbReference type="EMBL" id="CM001218">
    <property type="protein sequence ID" value="KEH38834.1"/>
    <property type="molecule type" value="Genomic_DNA"/>
</dbReference>
<dbReference type="Proteomes" id="UP000002051">
    <property type="component" value="Chromosome 2"/>
</dbReference>
<sequence>MSKVASSNNNKTILDLSVKQQHKHIQSNKDKKEDNKDTNTPIFFIQIGQNMIYFEGESSSQINCDKVDTKRLQKISLKTYKQKLKYVTIGQNSHGIAKELGLHLLGGYEASFSCVTFIV</sequence>
<protein>
    <submittedName>
        <fullName evidence="2 3">Uncharacterized protein</fullName>
    </submittedName>
</protein>
<evidence type="ECO:0000313" key="2">
    <source>
        <dbReference type="EMBL" id="KEH38834.1"/>
    </source>
</evidence>
<feature type="compositionally biased region" description="Polar residues" evidence="1">
    <location>
        <begin position="1"/>
        <end position="12"/>
    </location>
</feature>
<gene>
    <name evidence="2" type="ordered locus">MTR_2g081885</name>
</gene>
<reference evidence="2 4" key="2">
    <citation type="journal article" date="2014" name="BMC Genomics">
        <title>An improved genome release (version Mt4.0) for the model legume Medicago truncatula.</title>
        <authorList>
            <person name="Tang H."/>
            <person name="Krishnakumar V."/>
            <person name="Bidwell S."/>
            <person name="Rosen B."/>
            <person name="Chan A."/>
            <person name="Zhou S."/>
            <person name="Gentzbittel L."/>
            <person name="Childs K.L."/>
            <person name="Yandell M."/>
            <person name="Gundlach H."/>
            <person name="Mayer K.F."/>
            <person name="Schwartz D.C."/>
            <person name="Town C.D."/>
        </authorList>
    </citation>
    <scope>GENOME REANNOTATION</scope>
    <source>
        <strain evidence="2">A17</strain>
        <strain evidence="3 4">cv. Jemalong A17</strain>
    </source>
</reference>
<accession>A0A072V9X7</accession>
<feature type="region of interest" description="Disordered" evidence="1">
    <location>
        <begin position="1"/>
        <end position="38"/>
    </location>
</feature>
<dbReference type="EnsemblPlants" id="KEH38834">
    <property type="protein sequence ID" value="KEH38834"/>
    <property type="gene ID" value="MTR_2g081885"/>
</dbReference>
<dbReference type="AlphaFoldDB" id="A0A072V9X7"/>
<feature type="compositionally biased region" description="Basic and acidic residues" evidence="1">
    <location>
        <begin position="27"/>
        <end position="37"/>
    </location>
</feature>
<proteinExistence type="predicted"/>
<reference evidence="2 4" key="1">
    <citation type="journal article" date="2011" name="Nature">
        <title>The Medicago genome provides insight into the evolution of rhizobial symbioses.</title>
        <authorList>
            <person name="Young N.D."/>
            <person name="Debelle F."/>
            <person name="Oldroyd G.E."/>
            <person name="Geurts R."/>
            <person name="Cannon S.B."/>
            <person name="Udvardi M.K."/>
            <person name="Benedito V.A."/>
            <person name="Mayer K.F."/>
            <person name="Gouzy J."/>
            <person name="Schoof H."/>
            <person name="Van de Peer Y."/>
            <person name="Proost S."/>
            <person name="Cook D.R."/>
            <person name="Meyers B.C."/>
            <person name="Spannagl M."/>
            <person name="Cheung F."/>
            <person name="De Mita S."/>
            <person name="Krishnakumar V."/>
            <person name="Gundlach H."/>
            <person name="Zhou S."/>
            <person name="Mudge J."/>
            <person name="Bharti A.K."/>
            <person name="Murray J.D."/>
            <person name="Naoumkina M.A."/>
            <person name="Rosen B."/>
            <person name="Silverstein K.A."/>
            <person name="Tang H."/>
            <person name="Rombauts S."/>
            <person name="Zhao P.X."/>
            <person name="Zhou P."/>
            <person name="Barbe V."/>
            <person name="Bardou P."/>
            <person name="Bechner M."/>
            <person name="Bellec A."/>
            <person name="Berger A."/>
            <person name="Berges H."/>
            <person name="Bidwell S."/>
            <person name="Bisseling T."/>
            <person name="Choisne N."/>
            <person name="Couloux A."/>
            <person name="Denny R."/>
            <person name="Deshpande S."/>
            <person name="Dai X."/>
            <person name="Doyle J.J."/>
            <person name="Dudez A.M."/>
            <person name="Farmer A.D."/>
            <person name="Fouteau S."/>
            <person name="Franken C."/>
            <person name="Gibelin C."/>
            <person name="Gish J."/>
            <person name="Goldstein S."/>
            <person name="Gonzalez A.J."/>
            <person name="Green P.J."/>
            <person name="Hallab A."/>
            <person name="Hartog M."/>
            <person name="Hua A."/>
            <person name="Humphray S.J."/>
            <person name="Jeong D.H."/>
            <person name="Jing Y."/>
            <person name="Jocker A."/>
            <person name="Kenton S.M."/>
            <person name="Kim D.J."/>
            <person name="Klee K."/>
            <person name="Lai H."/>
            <person name="Lang C."/>
            <person name="Lin S."/>
            <person name="Macmil S.L."/>
            <person name="Magdelenat G."/>
            <person name="Matthews L."/>
            <person name="McCorrison J."/>
            <person name="Monaghan E.L."/>
            <person name="Mun J.H."/>
            <person name="Najar F.Z."/>
            <person name="Nicholson C."/>
            <person name="Noirot C."/>
            <person name="O'Bleness M."/>
            <person name="Paule C.R."/>
            <person name="Poulain J."/>
            <person name="Prion F."/>
            <person name="Qin B."/>
            <person name="Qu C."/>
            <person name="Retzel E.F."/>
            <person name="Riddle C."/>
            <person name="Sallet E."/>
            <person name="Samain S."/>
            <person name="Samson N."/>
            <person name="Sanders I."/>
            <person name="Saurat O."/>
            <person name="Scarpelli C."/>
            <person name="Schiex T."/>
            <person name="Segurens B."/>
            <person name="Severin A.J."/>
            <person name="Sherrier D.J."/>
            <person name="Shi R."/>
            <person name="Sims S."/>
            <person name="Singer S.R."/>
            <person name="Sinharoy S."/>
            <person name="Sterck L."/>
            <person name="Viollet A."/>
            <person name="Wang B.B."/>
            <person name="Wang K."/>
            <person name="Wang M."/>
            <person name="Wang X."/>
            <person name="Warfsmann J."/>
            <person name="Weissenbach J."/>
            <person name="White D.D."/>
            <person name="White J.D."/>
            <person name="Wiley G.B."/>
            <person name="Wincker P."/>
            <person name="Xing Y."/>
            <person name="Yang L."/>
            <person name="Yao Z."/>
            <person name="Ying F."/>
            <person name="Zhai J."/>
            <person name="Zhou L."/>
            <person name="Zuber A."/>
            <person name="Denarie J."/>
            <person name="Dixon R.A."/>
            <person name="May G.D."/>
            <person name="Schwartz D.C."/>
            <person name="Rogers J."/>
            <person name="Quetier F."/>
            <person name="Town C.D."/>
            <person name="Roe B.A."/>
        </authorList>
    </citation>
    <scope>NUCLEOTIDE SEQUENCE [LARGE SCALE GENOMIC DNA]</scope>
    <source>
        <strain evidence="2">A17</strain>
        <strain evidence="3 4">cv. Jemalong A17</strain>
    </source>
</reference>
<evidence type="ECO:0000313" key="4">
    <source>
        <dbReference type="Proteomes" id="UP000002051"/>
    </source>
</evidence>
<reference evidence="3" key="3">
    <citation type="submission" date="2015-04" db="UniProtKB">
        <authorList>
            <consortium name="EnsemblPlants"/>
        </authorList>
    </citation>
    <scope>IDENTIFICATION</scope>
    <source>
        <strain evidence="3">cv. Jemalong A17</strain>
    </source>
</reference>
<keyword evidence="4" id="KW-1185">Reference proteome</keyword>
<evidence type="ECO:0000256" key="1">
    <source>
        <dbReference type="SAM" id="MobiDB-lite"/>
    </source>
</evidence>